<dbReference type="EMBL" id="AGYR01000021">
    <property type="protein sequence ID" value="ENZ15966.1"/>
    <property type="molecule type" value="Genomic_DNA"/>
</dbReference>
<sequence>KYYVQLDLENLKKCALEMEVMDYVRKDS</sequence>
<dbReference type="AlphaFoldDB" id="A0A0E2HBM4"/>
<dbReference type="HOGENOM" id="CLU_3411482_0_0_9"/>
<organism evidence="1 2">
    <name type="scientific">[Clostridium] clostridioforme 90A8</name>
    <dbReference type="NCBI Taxonomy" id="999408"/>
    <lineage>
        <taxon>Bacteria</taxon>
        <taxon>Bacillati</taxon>
        <taxon>Bacillota</taxon>
        <taxon>Clostridia</taxon>
        <taxon>Lachnospirales</taxon>
        <taxon>Lachnospiraceae</taxon>
        <taxon>Enterocloster</taxon>
    </lineage>
</organism>
<gene>
    <name evidence="1" type="ORF">HMPREF1090_02178</name>
</gene>
<reference evidence="1 2" key="1">
    <citation type="submission" date="2013-01" db="EMBL/GenBank/DDBJ databases">
        <title>The Genome Sequence of Clostridium clostridioforme 90A8.</title>
        <authorList>
            <consortium name="The Broad Institute Genome Sequencing Platform"/>
            <person name="Earl A."/>
            <person name="Ward D."/>
            <person name="Feldgarden M."/>
            <person name="Gevers D."/>
            <person name="Courvalin P."/>
            <person name="Lambert T."/>
            <person name="Walker B."/>
            <person name="Young S.K."/>
            <person name="Zeng Q."/>
            <person name="Gargeya S."/>
            <person name="Fitzgerald M."/>
            <person name="Haas B."/>
            <person name="Abouelleil A."/>
            <person name="Alvarado L."/>
            <person name="Arachchi H.M."/>
            <person name="Berlin A.M."/>
            <person name="Chapman S.B."/>
            <person name="Dewar J."/>
            <person name="Goldberg J."/>
            <person name="Griggs A."/>
            <person name="Gujja S."/>
            <person name="Hansen M."/>
            <person name="Howarth C."/>
            <person name="Imamovic A."/>
            <person name="Larimer J."/>
            <person name="McCowan C."/>
            <person name="Murphy C."/>
            <person name="Neiman D."/>
            <person name="Pearson M."/>
            <person name="Priest M."/>
            <person name="Roberts A."/>
            <person name="Saif S."/>
            <person name="Shea T."/>
            <person name="Sisk P."/>
            <person name="Sykes S."/>
            <person name="Wortman J."/>
            <person name="Nusbaum C."/>
            <person name="Birren B."/>
        </authorList>
    </citation>
    <scope>NUCLEOTIDE SEQUENCE [LARGE SCALE GENOMIC DNA]</scope>
    <source>
        <strain evidence="1 2">90A8</strain>
    </source>
</reference>
<evidence type="ECO:0000313" key="2">
    <source>
        <dbReference type="Proteomes" id="UP000013085"/>
    </source>
</evidence>
<feature type="non-terminal residue" evidence="1">
    <location>
        <position position="1"/>
    </location>
</feature>
<protein>
    <submittedName>
        <fullName evidence="1">Uncharacterized protein</fullName>
    </submittedName>
</protein>
<dbReference type="Proteomes" id="UP000013085">
    <property type="component" value="Unassembled WGS sequence"/>
</dbReference>
<name>A0A0E2HBM4_9FIRM</name>
<comment type="caution">
    <text evidence="1">The sequence shown here is derived from an EMBL/GenBank/DDBJ whole genome shotgun (WGS) entry which is preliminary data.</text>
</comment>
<proteinExistence type="predicted"/>
<evidence type="ECO:0000313" key="1">
    <source>
        <dbReference type="EMBL" id="ENZ15966.1"/>
    </source>
</evidence>
<accession>A0A0E2HBM4</accession>